<dbReference type="RefSeq" id="WP_168031941.1">
    <property type="nucleotide sequence ID" value="NZ_JAAVNE010000023.1"/>
</dbReference>
<dbReference type="InterPro" id="IPR010624">
    <property type="entry name" value="KaiC_dom"/>
</dbReference>
<keyword evidence="2" id="KW-0597">Phosphoprotein</keyword>
<dbReference type="InterPro" id="IPR030665">
    <property type="entry name" value="KaiC"/>
</dbReference>
<organism evidence="9 10">
    <name type="scientific">Falsiroseomonas selenitidurans</name>
    <dbReference type="NCBI Taxonomy" id="2716335"/>
    <lineage>
        <taxon>Bacteria</taxon>
        <taxon>Pseudomonadati</taxon>
        <taxon>Pseudomonadota</taxon>
        <taxon>Alphaproteobacteria</taxon>
        <taxon>Acetobacterales</taxon>
        <taxon>Roseomonadaceae</taxon>
        <taxon>Falsiroseomonas</taxon>
    </lineage>
</organism>
<evidence type="ECO:0000256" key="2">
    <source>
        <dbReference type="ARBA" id="ARBA00022553"/>
    </source>
</evidence>
<evidence type="ECO:0000256" key="3">
    <source>
        <dbReference type="ARBA" id="ARBA00022679"/>
    </source>
</evidence>
<keyword evidence="6" id="KW-0378">Hydrolase</keyword>
<comment type="caution">
    <text evidence="9">The sequence shown here is derived from an EMBL/GenBank/DDBJ whole genome shotgun (WGS) entry which is preliminary data.</text>
</comment>
<dbReference type="SUPFAM" id="SSF52540">
    <property type="entry name" value="P-loop containing nucleoside triphosphate hydrolases"/>
    <property type="match status" value="2"/>
</dbReference>
<reference evidence="9 10" key="1">
    <citation type="submission" date="2020-03" db="EMBL/GenBank/DDBJ databases">
        <title>Roseomonas selenitidurans sp. nov. isolated from urban soil.</title>
        <authorList>
            <person name="Liu H."/>
        </authorList>
    </citation>
    <scope>NUCLEOTIDE SEQUENCE [LARGE SCALE GENOMIC DNA]</scope>
    <source>
        <strain evidence="9 10">BU-1</strain>
    </source>
</reference>
<dbReference type="PANTHER" id="PTHR42926">
    <property type="match status" value="1"/>
</dbReference>
<keyword evidence="5" id="KW-0418">Kinase</keyword>
<dbReference type="PANTHER" id="PTHR42926:SF1">
    <property type="entry name" value="CIRCADIAN CLOCK OSCILLATOR PROTEIN KAIC 1"/>
    <property type="match status" value="1"/>
</dbReference>
<protein>
    <recommendedName>
        <fullName evidence="1">non-specific serine/threonine protein kinase</fullName>
        <ecNumber evidence="1">2.7.11.1</ecNumber>
    </recommendedName>
</protein>
<accession>A0ABX1E4P3</accession>
<proteinExistence type="predicted"/>
<name>A0ABX1E4P3_9PROT</name>
<feature type="domain" description="KaiC" evidence="8">
    <location>
        <begin position="245"/>
        <end position="477"/>
    </location>
</feature>
<evidence type="ECO:0000256" key="5">
    <source>
        <dbReference type="ARBA" id="ARBA00022777"/>
    </source>
</evidence>
<evidence type="ECO:0000256" key="4">
    <source>
        <dbReference type="ARBA" id="ARBA00022737"/>
    </source>
</evidence>
<dbReference type="InterPro" id="IPR003593">
    <property type="entry name" value="AAA+_ATPase"/>
</dbReference>
<gene>
    <name evidence="9" type="primary">kaiC</name>
    <name evidence="9" type="ORF">HEQ75_14945</name>
</gene>
<sequence>MAKAATGISGLDEITRGGLPTGRITLLDGGPGAGKTLLALQVLAHGAIHAAERAIFVAFEEAPDRIRENCAGFAWAGPAWHDATFFLDAQPDPDLVQAGSFDLGGLLAAIGAMAEETGARRVVFDALDVMLALLPDATARRRELHRLNHWLRARGMTAIVTAKSAAAPDMAADPDGLGFLQFMADCAISLRHELIGGVSQRSLRVLKYRGSGFAENQAPLLIGAAGIEVAFAGGERDAGGPAPQERVGSGVQRLDAMLEGGYHRGASILISGAPGTAKTTLSGAFAEAACQRGEPTLFVSFDSRAEEVERNLASVAIDLATHQRSGMLRILAARSVHGSAEGHLLRIRAAAHEQGARCLVIDPLSALAQDGNAAYSHSVAERLIDWAKAAGITLLCTSLMAHLHPEQEGTPLQVSTIADTWIHLSYLARGGERNRALTIIKSRGTGHSNQVRELLLSGNGVTLDEVYLADGEVMMGTLRWEQENAARNRASAAAAEAELQRLRLEAERAEIEGRLSLLHRQLELKQAEWNAIREAGRASLAQAARGRSELHLRRMGDAQDPPDA</sequence>
<dbReference type="SMART" id="SM00382">
    <property type="entry name" value="AAA"/>
    <property type="match status" value="2"/>
</dbReference>
<keyword evidence="4" id="KW-0677">Repeat</keyword>
<dbReference type="EC" id="2.7.11.1" evidence="1"/>
<dbReference type="Pfam" id="PF06745">
    <property type="entry name" value="ATPase"/>
    <property type="match status" value="2"/>
</dbReference>
<feature type="domain" description="KaiC" evidence="8">
    <location>
        <begin position="2"/>
        <end position="244"/>
    </location>
</feature>
<evidence type="ECO:0000256" key="6">
    <source>
        <dbReference type="ARBA" id="ARBA00022801"/>
    </source>
</evidence>
<evidence type="ECO:0000313" key="10">
    <source>
        <dbReference type="Proteomes" id="UP000787635"/>
    </source>
</evidence>
<dbReference type="NCBIfam" id="NF006799">
    <property type="entry name" value="PRK09302.1"/>
    <property type="match status" value="1"/>
</dbReference>
<dbReference type="InterPro" id="IPR051347">
    <property type="entry name" value="Circadian_clock_KaiC-rel"/>
</dbReference>
<evidence type="ECO:0000256" key="1">
    <source>
        <dbReference type="ARBA" id="ARBA00012513"/>
    </source>
</evidence>
<evidence type="ECO:0000256" key="7">
    <source>
        <dbReference type="SAM" id="Coils"/>
    </source>
</evidence>
<dbReference type="Gene3D" id="3.40.50.300">
    <property type="entry name" value="P-loop containing nucleotide triphosphate hydrolases"/>
    <property type="match status" value="2"/>
</dbReference>
<dbReference type="EMBL" id="JAAVNE010000023">
    <property type="protein sequence ID" value="NKC32159.1"/>
    <property type="molecule type" value="Genomic_DNA"/>
</dbReference>
<dbReference type="InterPro" id="IPR014774">
    <property type="entry name" value="KaiC-like_dom"/>
</dbReference>
<evidence type="ECO:0000313" key="9">
    <source>
        <dbReference type="EMBL" id="NKC32159.1"/>
    </source>
</evidence>
<dbReference type="Proteomes" id="UP000787635">
    <property type="component" value="Unassembled WGS sequence"/>
</dbReference>
<feature type="coiled-coil region" evidence="7">
    <location>
        <begin position="485"/>
        <end position="521"/>
    </location>
</feature>
<dbReference type="PIRSF" id="PIRSF039117">
    <property type="entry name" value="KaiC"/>
    <property type="match status" value="1"/>
</dbReference>
<keyword evidence="7" id="KW-0175">Coiled coil</keyword>
<keyword evidence="10" id="KW-1185">Reference proteome</keyword>
<keyword evidence="3" id="KW-0808">Transferase</keyword>
<dbReference type="PROSITE" id="PS51146">
    <property type="entry name" value="KAIC"/>
    <property type="match status" value="2"/>
</dbReference>
<dbReference type="InterPro" id="IPR027417">
    <property type="entry name" value="P-loop_NTPase"/>
</dbReference>
<evidence type="ECO:0000259" key="8">
    <source>
        <dbReference type="PROSITE" id="PS51146"/>
    </source>
</evidence>